<protein>
    <submittedName>
        <fullName evidence="1">Uncharacterized protein</fullName>
    </submittedName>
</protein>
<accession>A0ACC0UUU8</accession>
<dbReference type="EMBL" id="CM047947">
    <property type="protein sequence ID" value="KAI9897284.1"/>
    <property type="molecule type" value="Genomic_DNA"/>
</dbReference>
<comment type="caution">
    <text evidence="1">The sequence shown here is derived from an EMBL/GenBank/DDBJ whole genome shotgun (WGS) entry which is preliminary data.</text>
</comment>
<evidence type="ECO:0000313" key="2">
    <source>
        <dbReference type="Proteomes" id="UP001163324"/>
    </source>
</evidence>
<sequence length="1534" mass="173719">MPSNLDSDGPTSQSRMTKGTVKSINTEKEPDSPDDEDQFADSDCDDEDDKYRLQSKPSERKKVSETKRQDAAAFQAWLFNNRDTDMSGNQQPGKANDSLDATMMGHHWIRKIIANPRQYQIELFERAKEKNTIVVLDTGSGKTLIAALLLKHVLRQELDNRAQGKPKKVAFFVVEKVALCIQQWNVLKCNLEYPVAKFYGDMGGVENTKEYWDTQFDDNMVVVCTAAVLLNCLNHGFIGMRQINLLIFDEAHHTKKNHPFAKIIKHHYQSGPNRAQRPRILGMTASPVDTKTKDMRSAAMELEGMMSCEIATISDEALEESTNNRNLVESREIFGHLQDPEDCRTQLWEQVNEQVGDNAEFKVALDYSSQAASTLGTWCADRFWKLIMTSAEVSRFIAKTHREMAENEQSTADEDAKVDAIHRAYKIVDNHMLKRVARKSQLLSPKVESLVEVLEYEFSSKGARRCIVFVEKRFTACMLVDLLRQPGIRLPGVIPDLMIGKQSAFLEFANMSFKDQVLALRSFKAGDTNCLIATPVAEEGIDIPDCDLIIRFDIYNSMIQYIQSKGRARQLNSRYISMIEQDNYRDELRILQAYQDANLLRRFCYSLPHTRKVQEVVDMEAVMEAEIAGQKVYEVASTGAKLSLDNSMSILAAFTSTLNISGDRNFVPEYVVFPIGRKFAADVVLPEVSPVNYISGYPQRSKHLAKYSAAFEACIHLLKKGYIDKHLQPVFAKKLPAMRNARLAVSCNKKAEYDMLTRPSFWTTLGIPSTLYAMALTLNNNHVLGRPAAPLLILSRNPMPSVPDIPLFFGINDSSIAKVVPAGSISVSSHQAEGLTSFTLMLFSQVFSKEFDATSADLPYFLAPSEQSHEQILISKAATVNWDILHKAVEQELIQWDNQPNDFFTNKFAIDPLSGARKFVILGTYPTLRPADPTPEGVAPHPQRSYYMSGSTIMQYSNSYWRKAREAITWKEDQPVLRAEVLTMRRNFLDEDFVEKKHPSKCYLIPEPLRISLIPMDVVMTALVFPSIIHRMDAALIALEACSMLNLNIRPELALESFTKDSDNSDEHGEEKMDFQAGMGKNYERLEYLGDSFLKMATTISLYTVFNSNSEFQNHIERMLLICNQNLFNHAVDRRLPEYIRSKAFDRRTWYPQLKLTKGKAPKTVLRHNLSDKTIADVCEALIGAAYLTGEGNLDEAVRAVSCMVKSKNHRQQSFKEYYDAYEEPEWQKANRVSAAAQVTVDQVAEVVGYRFKCPAILLSAFKHPSYPYEPRIPDYQRLEWLGDALLDMTVVDFLYKTYPNADPQWLTEHKSAMVSNQYLGCLAVRLGLQKHLLSMNQFTAVTEYVTDLEQAEELERQQAIEESRDPRPSYWIDANHPPKALADIAEALIGAIFVDSKYDYAAIKSFSARHVLPSFADMTPYDTFATKHPVSMLSHRLQNDLGCFRFRFQVATTPCAIEEGAKALTETDVVCAFMIHGRVVYSERGKSGRYVKVRVAKQGLQLLAGLDIGDFATEYGCTCQRDQGRRDDQAQPE</sequence>
<reference evidence="1" key="1">
    <citation type="submission" date="2022-10" db="EMBL/GenBank/DDBJ databases">
        <title>Complete Genome of Trichothecium roseum strain YXFP-22015, a Plant Pathogen Isolated from Citrus.</title>
        <authorList>
            <person name="Wang Y."/>
            <person name="Zhu L."/>
        </authorList>
    </citation>
    <scope>NUCLEOTIDE SEQUENCE</scope>
    <source>
        <strain evidence="1">YXFP-22015</strain>
    </source>
</reference>
<evidence type="ECO:0000313" key="1">
    <source>
        <dbReference type="EMBL" id="KAI9897284.1"/>
    </source>
</evidence>
<organism evidence="1 2">
    <name type="scientific">Trichothecium roseum</name>
    <dbReference type="NCBI Taxonomy" id="47278"/>
    <lineage>
        <taxon>Eukaryota</taxon>
        <taxon>Fungi</taxon>
        <taxon>Dikarya</taxon>
        <taxon>Ascomycota</taxon>
        <taxon>Pezizomycotina</taxon>
        <taxon>Sordariomycetes</taxon>
        <taxon>Hypocreomycetidae</taxon>
        <taxon>Hypocreales</taxon>
        <taxon>Hypocreales incertae sedis</taxon>
        <taxon>Trichothecium</taxon>
    </lineage>
</organism>
<dbReference type="Proteomes" id="UP001163324">
    <property type="component" value="Chromosome 8"/>
</dbReference>
<gene>
    <name evidence="1" type="ORF">N3K66_008306</name>
</gene>
<keyword evidence="2" id="KW-1185">Reference proteome</keyword>
<proteinExistence type="predicted"/>
<name>A0ACC0UUU8_9HYPO</name>